<dbReference type="SUPFAM" id="SSF56601">
    <property type="entry name" value="beta-lactamase/transpeptidase-like"/>
    <property type="match status" value="1"/>
</dbReference>
<dbReference type="PANTHER" id="PTHR30627:SF26">
    <property type="entry name" value="PENICILLIN-BINDING PROTEIN 2B"/>
    <property type="match status" value="1"/>
</dbReference>
<dbReference type="FunCoup" id="A0A5R8Q8W1">
    <property type="interactions" value="195"/>
</dbReference>
<keyword evidence="4" id="KW-0812">Transmembrane</keyword>
<dbReference type="Pfam" id="PF03717">
    <property type="entry name" value="PBP_dimer"/>
    <property type="match status" value="1"/>
</dbReference>
<dbReference type="PROSITE" id="PS51178">
    <property type="entry name" value="PASTA"/>
    <property type="match status" value="1"/>
</dbReference>
<dbReference type="InterPro" id="IPR012338">
    <property type="entry name" value="Beta-lactam/transpept-like"/>
</dbReference>
<dbReference type="InterPro" id="IPR001460">
    <property type="entry name" value="PCN-bd_Tpept"/>
</dbReference>
<evidence type="ECO:0000313" key="6">
    <source>
        <dbReference type="EMBL" id="TLG72148.1"/>
    </source>
</evidence>
<dbReference type="CDD" id="cd06575">
    <property type="entry name" value="PASTA_Pbp2x-like_2"/>
    <property type="match status" value="1"/>
</dbReference>
<dbReference type="GO" id="GO:0008658">
    <property type="term" value="F:penicillin binding"/>
    <property type="evidence" value="ECO:0007669"/>
    <property type="project" value="InterPro"/>
</dbReference>
<evidence type="ECO:0000256" key="4">
    <source>
        <dbReference type="SAM" id="Phobius"/>
    </source>
</evidence>
<dbReference type="Pfam" id="PF03793">
    <property type="entry name" value="PASTA"/>
    <property type="match status" value="1"/>
</dbReference>
<dbReference type="Pfam" id="PF00905">
    <property type="entry name" value="Transpeptidase"/>
    <property type="match status" value="1"/>
</dbReference>
<dbReference type="InterPro" id="IPR005543">
    <property type="entry name" value="PASTA_dom"/>
</dbReference>
<dbReference type="OrthoDB" id="9804124at2"/>
<keyword evidence="4" id="KW-1133">Transmembrane helix</keyword>
<dbReference type="SUPFAM" id="SSF54184">
    <property type="entry name" value="Penicillin-binding protein 2x (pbp-2x), c-terminal domain"/>
    <property type="match status" value="2"/>
</dbReference>
<dbReference type="GO" id="GO:0005886">
    <property type="term" value="C:plasma membrane"/>
    <property type="evidence" value="ECO:0007669"/>
    <property type="project" value="TreeGrafter"/>
</dbReference>
<dbReference type="EMBL" id="VBWP01000009">
    <property type="protein sequence ID" value="TLG72148.1"/>
    <property type="molecule type" value="Genomic_DNA"/>
</dbReference>
<dbReference type="InParanoid" id="A0A5R8Q8W1"/>
<keyword evidence="7" id="KW-1185">Reference proteome</keyword>
<dbReference type="RefSeq" id="WP_138191934.1">
    <property type="nucleotide sequence ID" value="NZ_VBWP01000009.1"/>
</dbReference>
<dbReference type="Gene3D" id="3.40.710.10">
    <property type="entry name" value="DD-peptidase/beta-lactamase superfamily"/>
    <property type="match status" value="1"/>
</dbReference>
<dbReference type="SUPFAM" id="SSF56519">
    <property type="entry name" value="Penicillin binding protein dimerisation domain"/>
    <property type="match status" value="1"/>
</dbReference>
<organism evidence="6 7">
    <name type="scientific">Culicoidibacter larvae</name>
    <dbReference type="NCBI Taxonomy" id="2579976"/>
    <lineage>
        <taxon>Bacteria</taxon>
        <taxon>Bacillati</taxon>
        <taxon>Bacillota</taxon>
        <taxon>Culicoidibacteria</taxon>
        <taxon>Culicoidibacterales</taxon>
        <taxon>Culicoidibacteraceae</taxon>
        <taxon>Culicoidibacter</taxon>
    </lineage>
</organism>
<dbReference type="InterPro" id="IPR005311">
    <property type="entry name" value="PBP_dimer"/>
</dbReference>
<gene>
    <name evidence="6" type="ORF">FEZ08_09985</name>
</gene>
<evidence type="ECO:0000259" key="5">
    <source>
        <dbReference type="PROSITE" id="PS51178"/>
    </source>
</evidence>
<dbReference type="Proteomes" id="UP000306912">
    <property type="component" value="Unassembled WGS sequence"/>
</dbReference>
<dbReference type="GO" id="GO:0071555">
    <property type="term" value="P:cell wall organization"/>
    <property type="evidence" value="ECO:0007669"/>
    <property type="project" value="TreeGrafter"/>
</dbReference>
<name>A0A5R8Q8W1_9FIRM</name>
<dbReference type="Gene3D" id="3.30.70.2110">
    <property type="match status" value="1"/>
</dbReference>
<proteinExistence type="inferred from homology"/>
<evidence type="ECO:0000256" key="2">
    <source>
        <dbReference type="ARBA" id="ARBA00007171"/>
    </source>
</evidence>
<dbReference type="PANTHER" id="PTHR30627">
    <property type="entry name" value="PEPTIDOGLYCAN D,D-TRANSPEPTIDASE"/>
    <property type="match status" value="1"/>
</dbReference>
<dbReference type="Gene3D" id="3.90.1310.10">
    <property type="entry name" value="Penicillin-binding protein 2a (Domain 2)"/>
    <property type="match status" value="1"/>
</dbReference>
<dbReference type="SMART" id="SM00740">
    <property type="entry name" value="PASTA"/>
    <property type="match status" value="2"/>
</dbReference>
<comment type="subcellular location">
    <subcellularLocation>
        <location evidence="1">Membrane</location>
    </subcellularLocation>
</comment>
<dbReference type="InterPro" id="IPR036138">
    <property type="entry name" value="PBP_dimer_sf"/>
</dbReference>
<dbReference type="Gene3D" id="2.20.70.70">
    <property type="match status" value="1"/>
</dbReference>
<evidence type="ECO:0000256" key="1">
    <source>
        <dbReference type="ARBA" id="ARBA00004370"/>
    </source>
</evidence>
<protein>
    <submittedName>
        <fullName evidence="6">PASTA domain-containing protein</fullName>
    </submittedName>
</protein>
<feature type="domain" description="PASTA" evidence="5">
    <location>
        <begin position="663"/>
        <end position="722"/>
    </location>
</feature>
<dbReference type="InterPro" id="IPR050515">
    <property type="entry name" value="Beta-lactam/transpept"/>
</dbReference>
<evidence type="ECO:0000256" key="3">
    <source>
        <dbReference type="ARBA" id="ARBA00023136"/>
    </source>
</evidence>
<evidence type="ECO:0000313" key="7">
    <source>
        <dbReference type="Proteomes" id="UP000306912"/>
    </source>
</evidence>
<sequence>MKMNNGNSNVVIKFFCIVFFVLIGIVALRAGFIAIFQNVNGNNLIEFSEGRGINKEILPAERGTIYDRFGQKVAQNLDTYNISIVLTNKYAMPGEVASMEDIDAGAEKLAPVIGMPVDELKELLYAQKEAGADQTELGSYGRGLSQTKMEEIEALGLTGIEKTKVQSRQYPQGVFASHTIGYATYDPETKQVIGRMGIELVFDKRLAGKAGSYEYQENAHGQKISSAPEIRVEPENGDDVYLTLDLAIQNFVEENIKKVQAEHNPEWIQVMVVDPKTGKILAMSSTPSFDPNIRDIQSYVNPLNESAVEVGSVMKPLTYAAAIDAKEGYNGDEIVPWTGSIEVDGFTINDWNRYGWSNMKYDDGVCQSSNTAIASVVVNKMQSETYLKYLNAFGFGKETGIKQTLGAEASGTILFGTEAERITTGFGQGTTATAMQMMQAYTAIANKGNMMELQLVDKIVDSNSGDLIYQATPKVVGNPITSETADYVLDLMNQTINRGDCSSGGTYAMEDFTLAGKTGTAEVPDQENGGYYHIGDTGYNYSFVGIAPAEDPQFLFYATISRPKSDPTMAMHHLAEPIIENSVKYLMSKNSSTGVSINTGSGYLTAIDSFPSFMNQVVADVKPVIEGQKINAVIIGGGDTIIRQSQEPYTPYYSNERVFLLTNGSGWKMPNMSGWSRVDVERFANITGIKVKIEGSGYVNSQSIGEGSDFTAGDELSITLAP</sequence>
<dbReference type="AlphaFoldDB" id="A0A5R8Q8W1"/>
<comment type="similarity">
    <text evidence="2">Belongs to the transpeptidase family.</text>
</comment>
<comment type="caution">
    <text evidence="6">The sequence shown here is derived from an EMBL/GenBank/DDBJ whole genome shotgun (WGS) entry which is preliminary data.</text>
</comment>
<keyword evidence="3 4" id="KW-0472">Membrane</keyword>
<feature type="transmembrane region" description="Helical" evidence="4">
    <location>
        <begin position="12"/>
        <end position="36"/>
    </location>
</feature>
<reference evidence="6 7" key="1">
    <citation type="submission" date="2019-05" db="EMBL/GenBank/DDBJ databases">
        <title>Culicoidintestinum kansasii gen. nov., sp. nov. from the gastrointestinal tract of the biting midge, Culicoides sonorensis.</title>
        <authorList>
            <person name="Neupane S."/>
            <person name="Ghosh A."/>
            <person name="Gunther S."/>
            <person name="Martin K."/>
            <person name="Zurek L."/>
        </authorList>
    </citation>
    <scope>NUCLEOTIDE SEQUENCE [LARGE SCALE GENOMIC DNA]</scope>
    <source>
        <strain evidence="6 7">CS-1</strain>
    </source>
</reference>
<accession>A0A5R8Q8W1</accession>